<sequence length="210" mass="23829">MKRDPDKLDRYTAPERVNHWLVAFAFILLALSGLALFHPAFYPLSQLFGGGVWTRILHPFIGVALIFSFGSMFFRFRKLCVLTPSDWEWLRHAREMMGGDDRNMPEAGKLNGGQKLLFWLLAACMTLLALSGIVMWRAYFSFLFPPGVIRLAAVVHAATGAGMISLIMGHIYLAIWTKESIGAMLYGKVRRAWAKQHHPAWFREMTGGRK</sequence>
<evidence type="ECO:0000256" key="8">
    <source>
        <dbReference type="ARBA" id="ARBA00022723"/>
    </source>
</evidence>
<keyword evidence="4" id="KW-0813">Transport</keyword>
<dbReference type="OrthoDB" id="9790598at2"/>
<dbReference type="Pfam" id="PF01292">
    <property type="entry name" value="Ni_hydr_CYTB"/>
    <property type="match status" value="1"/>
</dbReference>
<feature type="transmembrane region" description="Helical" evidence="13">
    <location>
        <begin position="56"/>
        <end position="74"/>
    </location>
</feature>
<keyword evidence="8" id="KW-0479">Metal-binding</keyword>
<evidence type="ECO:0000259" key="14">
    <source>
        <dbReference type="Pfam" id="PF01292"/>
    </source>
</evidence>
<dbReference type="InterPro" id="IPR051817">
    <property type="entry name" value="FDH_cytochrome_b556_subunit"/>
</dbReference>
<evidence type="ECO:0000256" key="13">
    <source>
        <dbReference type="SAM" id="Phobius"/>
    </source>
</evidence>
<name>A0A5A9XB74_9BACT</name>
<evidence type="ECO:0000256" key="10">
    <source>
        <dbReference type="ARBA" id="ARBA00022989"/>
    </source>
</evidence>
<dbReference type="GO" id="GO:0009055">
    <property type="term" value="F:electron transfer activity"/>
    <property type="evidence" value="ECO:0007669"/>
    <property type="project" value="InterPro"/>
</dbReference>
<keyword evidence="5" id="KW-1003">Cell membrane</keyword>
<comment type="similarity">
    <text evidence="3">Belongs to the formate dehydrogenase gamma subunit family.</text>
</comment>
<evidence type="ECO:0000256" key="1">
    <source>
        <dbReference type="ARBA" id="ARBA00001971"/>
    </source>
</evidence>
<comment type="caution">
    <text evidence="15">The sequence shown here is derived from an EMBL/GenBank/DDBJ whole genome shotgun (WGS) entry which is preliminary data.</text>
</comment>
<feature type="transmembrane region" description="Helical" evidence="13">
    <location>
        <begin position="20"/>
        <end position="44"/>
    </location>
</feature>
<evidence type="ECO:0000256" key="12">
    <source>
        <dbReference type="ARBA" id="ARBA00023136"/>
    </source>
</evidence>
<reference evidence="15 16" key="1">
    <citation type="submission" date="2019-04" db="EMBL/GenBank/DDBJ databases">
        <title>Geobacter ruber sp. nov., ferric-reducing bacteria isolated from paddy soil.</title>
        <authorList>
            <person name="Xu Z."/>
            <person name="Masuda Y."/>
            <person name="Itoh H."/>
            <person name="Senoo K."/>
        </authorList>
    </citation>
    <scope>NUCLEOTIDE SEQUENCE [LARGE SCALE GENOMIC DNA]</scope>
    <source>
        <strain evidence="15 16">Red88</strain>
    </source>
</reference>
<dbReference type="Proteomes" id="UP000324298">
    <property type="component" value="Unassembled WGS sequence"/>
</dbReference>
<dbReference type="AlphaFoldDB" id="A0A5A9XB74"/>
<dbReference type="PANTHER" id="PTHR30074:SF5">
    <property type="entry name" value="FORMATE DEHYDROGENASE, NITRATE-INDUCIBLE, CYTOCHROME B556(FDN) SUBUNIT"/>
    <property type="match status" value="1"/>
</dbReference>
<accession>A0A5A9XB74</accession>
<evidence type="ECO:0000313" key="15">
    <source>
        <dbReference type="EMBL" id="KAA0889705.1"/>
    </source>
</evidence>
<keyword evidence="11" id="KW-0408">Iron</keyword>
<dbReference type="GO" id="GO:0046872">
    <property type="term" value="F:metal ion binding"/>
    <property type="evidence" value="ECO:0007669"/>
    <property type="project" value="UniProtKB-KW"/>
</dbReference>
<evidence type="ECO:0000256" key="5">
    <source>
        <dbReference type="ARBA" id="ARBA00022475"/>
    </source>
</evidence>
<feature type="transmembrane region" description="Helical" evidence="13">
    <location>
        <begin position="151"/>
        <end position="175"/>
    </location>
</feature>
<dbReference type="RefSeq" id="WP_149308201.1">
    <property type="nucleotide sequence ID" value="NZ_SRSD01000008.1"/>
</dbReference>
<proteinExistence type="inferred from homology"/>
<dbReference type="GO" id="GO:0009326">
    <property type="term" value="C:formate dehydrogenase complex"/>
    <property type="evidence" value="ECO:0007669"/>
    <property type="project" value="InterPro"/>
</dbReference>
<evidence type="ECO:0000256" key="9">
    <source>
        <dbReference type="ARBA" id="ARBA00022982"/>
    </source>
</evidence>
<dbReference type="GO" id="GO:0022904">
    <property type="term" value="P:respiratory electron transport chain"/>
    <property type="evidence" value="ECO:0007669"/>
    <property type="project" value="InterPro"/>
</dbReference>
<dbReference type="EMBL" id="SRSD01000008">
    <property type="protein sequence ID" value="KAA0889705.1"/>
    <property type="molecule type" value="Genomic_DNA"/>
</dbReference>
<keyword evidence="6" id="KW-0349">Heme</keyword>
<evidence type="ECO:0000256" key="11">
    <source>
        <dbReference type="ARBA" id="ARBA00023004"/>
    </source>
</evidence>
<dbReference type="GO" id="GO:0015944">
    <property type="term" value="P:formate oxidation"/>
    <property type="evidence" value="ECO:0007669"/>
    <property type="project" value="TreeGrafter"/>
</dbReference>
<gene>
    <name evidence="15" type="ORF">ET418_13075</name>
</gene>
<protein>
    <submittedName>
        <fullName evidence="15">Formate dehydrogenase subunit gamma</fullName>
    </submittedName>
</protein>
<evidence type="ECO:0000256" key="3">
    <source>
        <dbReference type="ARBA" id="ARBA00010747"/>
    </source>
</evidence>
<evidence type="ECO:0000256" key="6">
    <source>
        <dbReference type="ARBA" id="ARBA00022617"/>
    </source>
</evidence>
<feature type="domain" description="Cytochrome b561 bacterial/Ni-hydrogenase" evidence="14">
    <location>
        <begin position="10"/>
        <end position="185"/>
    </location>
</feature>
<evidence type="ECO:0000256" key="2">
    <source>
        <dbReference type="ARBA" id="ARBA00004651"/>
    </source>
</evidence>
<dbReference type="GO" id="GO:0036397">
    <property type="term" value="F:formate dehydrogenase (quinone) activity"/>
    <property type="evidence" value="ECO:0007669"/>
    <property type="project" value="TreeGrafter"/>
</dbReference>
<evidence type="ECO:0000256" key="7">
    <source>
        <dbReference type="ARBA" id="ARBA00022692"/>
    </source>
</evidence>
<organism evidence="15 16">
    <name type="scientific">Oryzomonas rubra</name>
    <dbReference type="NCBI Taxonomy" id="2509454"/>
    <lineage>
        <taxon>Bacteria</taxon>
        <taxon>Pseudomonadati</taxon>
        <taxon>Thermodesulfobacteriota</taxon>
        <taxon>Desulfuromonadia</taxon>
        <taxon>Geobacterales</taxon>
        <taxon>Geobacteraceae</taxon>
        <taxon>Oryzomonas</taxon>
    </lineage>
</organism>
<comment type="subcellular location">
    <subcellularLocation>
        <location evidence="2">Cell membrane</location>
        <topology evidence="2">Multi-pass membrane protein</topology>
    </subcellularLocation>
</comment>
<dbReference type="SUPFAM" id="SSF81342">
    <property type="entry name" value="Transmembrane di-heme cytochromes"/>
    <property type="match status" value="1"/>
</dbReference>
<feature type="transmembrane region" description="Helical" evidence="13">
    <location>
        <begin position="116"/>
        <end position="139"/>
    </location>
</feature>
<dbReference type="GO" id="GO:0009061">
    <property type="term" value="P:anaerobic respiration"/>
    <property type="evidence" value="ECO:0007669"/>
    <property type="project" value="TreeGrafter"/>
</dbReference>
<keyword evidence="7 13" id="KW-0812">Transmembrane</keyword>
<comment type="cofactor">
    <cofactor evidence="1">
        <name>heme</name>
        <dbReference type="ChEBI" id="CHEBI:30413"/>
    </cofactor>
</comment>
<keyword evidence="16" id="KW-1185">Reference proteome</keyword>
<keyword evidence="12 13" id="KW-0472">Membrane</keyword>
<dbReference type="InterPro" id="IPR016174">
    <property type="entry name" value="Di-haem_cyt_TM"/>
</dbReference>
<dbReference type="NCBIfam" id="TIGR01583">
    <property type="entry name" value="formate-DH-gamm"/>
    <property type="match status" value="1"/>
</dbReference>
<evidence type="ECO:0000256" key="4">
    <source>
        <dbReference type="ARBA" id="ARBA00022448"/>
    </source>
</evidence>
<keyword evidence="9" id="KW-0249">Electron transport</keyword>
<evidence type="ECO:0000313" key="16">
    <source>
        <dbReference type="Proteomes" id="UP000324298"/>
    </source>
</evidence>
<dbReference type="InterPro" id="IPR006471">
    <property type="entry name" value="Formate_DH_gsu"/>
</dbReference>
<dbReference type="GO" id="GO:0005886">
    <property type="term" value="C:plasma membrane"/>
    <property type="evidence" value="ECO:0007669"/>
    <property type="project" value="UniProtKB-SubCell"/>
</dbReference>
<dbReference type="InterPro" id="IPR011577">
    <property type="entry name" value="Cyt_b561_bac/Ni-Hgenase"/>
</dbReference>
<dbReference type="Gene3D" id="1.20.950.20">
    <property type="entry name" value="Transmembrane di-heme cytochromes, Chain C"/>
    <property type="match status" value="1"/>
</dbReference>
<keyword evidence="10 13" id="KW-1133">Transmembrane helix</keyword>
<dbReference type="PANTHER" id="PTHR30074">
    <property type="entry name" value="FORMATE DEHYDROGENASE, NITRATE-INDUCIBLE, CYTOCHROME B556 FDN SUBUNIT"/>
    <property type="match status" value="1"/>
</dbReference>
<dbReference type="GO" id="GO:0008863">
    <property type="term" value="F:formate dehydrogenase (NAD+) activity"/>
    <property type="evidence" value="ECO:0007669"/>
    <property type="project" value="InterPro"/>
</dbReference>